<dbReference type="Proteomes" id="UP000240989">
    <property type="component" value="Unassembled WGS sequence"/>
</dbReference>
<dbReference type="EMBL" id="PYOU01000014">
    <property type="protein sequence ID" value="PSX07025.1"/>
    <property type="molecule type" value="Genomic_DNA"/>
</dbReference>
<evidence type="ECO:0000313" key="1">
    <source>
        <dbReference type="EMBL" id="PSX07025.1"/>
    </source>
</evidence>
<name>A0ABX5H0Z8_PHOAN</name>
<accession>A0ABX5H0Z8</accession>
<sequence length="127" mass="15081">MLHLSSITHLTKYETQYITRLLLNHYRMSVEDHNFYEINEPYNVLDCRITHVGRMTLNGTDMDVELTLWQRFNSEELLGIMTRVYVKDVLVKDSTRFRTLLHTAECLGKKHTKELEAIPCLFKYTIN</sequence>
<keyword evidence="2" id="KW-1185">Reference proteome</keyword>
<evidence type="ECO:0000313" key="2">
    <source>
        <dbReference type="Proteomes" id="UP000240989"/>
    </source>
</evidence>
<organism evidence="1 2">
    <name type="scientific">Photobacterium angustum</name>
    <dbReference type="NCBI Taxonomy" id="661"/>
    <lineage>
        <taxon>Bacteria</taxon>
        <taxon>Pseudomonadati</taxon>
        <taxon>Pseudomonadota</taxon>
        <taxon>Gammaproteobacteria</taxon>
        <taxon>Vibrionales</taxon>
        <taxon>Vibrionaceae</taxon>
        <taxon>Photobacterium</taxon>
    </lineage>
</organism>
<comment type="caution">
    <text evidence="1">The sequence shown here is derived from an EMBL/GenBank/DDBJ whole genome shotgun (WGS) entry which is preliminary data.</text>
</comment>
<reference evidence="1 2" key="1">
    <citation type="submission" date="2018-01" db="EMBL/GenBank/DDBJ databases">
        <title>Whole genome sequencing of Histamine producing bacteria.</title>
        <authorList>
            <person name="Butler K."/>
        </authorList>
    </citation>
    <scope>NUCLEOTIDE SEQUENCE [LARGE SCALE GENOMIC DNA]</scope>
    <source>
        <strain evidence="1 2">A6-1</strain>
    </source>
</reference>
<protein>
    <submittedName>
        <fullName evidence="1">Uncharacterized protein</fullName>
    </submittedName>
</protein>
<gene>
    <name evidence="1" type="ORF">C0W27_15770</name>
</gene>
<proteinExistence type="predicted"/>